<proteinExistence type="predicted"/>
<dbReference type="Gene3D" id="3.90.79.10">
    <property type="entry name" value="Nucleoside Triphosphate Pyrophosphohydrolase"/>
    <property type="match status" value="1"/>
</dbReference>
<dbReference type="InterPro" id="IPR015797">
    <property type="entry name" value="NUDIX_hydrolase-like_dom_sf"/>
</dbReference>
<evidence type="ECO:0000259" key="2">
    <source>
        <dbReference type="PROSITE" id="PS51462"/>
    </source>
</evidence>
<dbReference type="InterPro" id="IPR020084">
    <property type="entry name" value="NUDIX_hydrolase_CS"/>
</dbReference>
<dbReference type="EMBL" id="SVCM01000084">
    <property type="protein sequence ID" value="MBE6060052.1"/>
    <property type="molecule type" value="Genomic_DNA"/>
</dbReference>
<dbReference type="CDD" id="cd04692">
    <property type="entry name" value="NUDIX_Hydrolase"/>
    <property type="match status" value="1"/>
</dbReference>
<dbReference type="InterPro" id="IPR000086">
    <property type="entry name" value="NUDIX_hydrolase_dom"/>
</dbReference>
<organism evidence="3 4">
    <name type="scientific">Clostridium sulfidigenes</name>
    <dbReference type="NCBI Taxonomy" id="318464"/>
    <lineage>
        <taxon>Bacteria</taxon>
        <taxon>Bacillati</taxon>
        <taxon>Bacillota</taxon>
        <taxon>Clostridia</taxon>
        <taxon>Eubacteriales</taxon>
        <taxon>Clostridiaceae</taxon>
        <taxon>Clostridium</taxon>
    </lineage>
</organism>
<dbReference type="AlphaFoldDB" id="A0A927WA82"/>
<sequence>MLRRSYMEYFNVYNKYGEKTGTIIERNEAHKNGICHRVIHLWILNSRNELLIQQRSADKDAGANLWYVSVGGHIESSESIESTLIRETKEELGLDISPFMNSVEYLYTFKETMIEKNGAFFDNEFYDVFVLKANFDIDEVTVQEEEVQAVKYISYDEFKNIVMNQNKSFWQHKTGYKMLLIALDEFCNSH</sequence>
<accession>A0A927WA82</accession>
<dbReference type="GO" id="GO:0005737">
    <property type="term" value="C:cytoplasm"/>
    <property type="evidence" value="ECO:0007669"/>
    <property type="project" value="TreeGrafter"/>
</dbReference>
<protein>
    <submittedName>
        <fullName evidence="3">NUDIX domain-containing protein</fullName>
    </submittedName>
</protein>
<reference evidence="3" key="1">
    <citation type="submission" date="2019-04" db="EMBL/GenBank/DDBJ databases">
        <title>Evolution of Biomass-Degrading Anaerobic Consortia Revealed by Metagenomics.</title>
        <authorList>
            <person name="Peng X."/>
        </authorList>
    </citation>
    <scope>NUCLEOTIDE SEQUENCE</scope>
    <source>
        <strain evidence="3">SIG254</strain>
    </source>
</reference>
<gene>
    <name evidence="3" type="ORF">E7215_07755</name>
</gene>
<dbReference type="PROSITE" id="PS00893">
    <property type="entry name" value="NUDIX_BOX"/>
    <property type="match status" value="1"/>
</dbReference>
<name>A0A927WA82_9CLOT</name>
<dbReference type="Proteomes" id="UP000768462">
    <property type="component" value="Unassembled WGS sequence"/>
</dbReference>
<evidence type="ECO:0000256" key="1">
    <source>
        <dbReference type="ARBA" id="ARBA00022801"/>
    </source>
</evidence>
<evidence type="ECO:0000313" key="4">
    <source>
        <dbReference type="Proteomes" id="UP000768462"/>
    </source>
</evidence>
<comment type="caution">
    <text evidence="3">The sequence shown here is derived from an EMBL/GenBank/DDBJ whole genome shotgun (WGS) entry which is preliminary data.</text>
</comment>
<keyword evidence="1" id="KW-0378">Hydrolase</keyword>
<dbReference type="PROSITE" id="PS51462">
    <property type="entry name" value="NUDIX"/>
    <property type="match status" value="1"/>
</dbReference>
<dbReference type="GO" id="GO:0004452">
    <property type="term" value="F:isopentenyl-diphosphate delta-isomerase activity"/>
    <property type="evidence" value="ECO:0007669"/>
    <property type="project" value="TreeGrafter"/>
</dbReference>
<dbReference type="GO" id="GO:0016787">
    <property type="term" value="F:hydrolase activity"/>
    <property type="evidence" value="ECO:0007669"/>
    <property type="project" value="UniProtKB-KW"/>
</dbReference>
<dbReference type="Pfam" id="PF00293">
    <property type="entry name" value="NUDIX"/>
    <property type="match status" value="1"/>
</dbReference>
<dbReference type="PANTHER" id="PTHR10885">
    <property type="entry name" value="ISOPENTENYL-DIPHOSPHATE DELTA-ISOMERASE"/>
    <property type="match status" value="1"/>
</dbReference>
<evidence type="ECO:0000313" key="3">
    <source>
        <dbReference type="EMBL" id="MBE6060052.1"/>
    </source>
</evidence>
<dbReference type="GO" id="GO:0009240">
    <property type="term" value="P:isopentenyl diphosphate biosynthetic process"/>
    <property type="evidence" value="ECO:0007669"/>
    <property type="project" value="TreeGrafter"/>
</dbReference>
<feature type="domain" description="Nudix hydrolase" evidence="2">
    <location>
        <begin position="34"/>
        <end position="179"/>
    </location>
</feature>
<dbReference type="PANTHER" id="PTHR10885:SF20">
    <property type="entry name" value="NUDIX HYDROLASE DOMAIN-CONTAINING PROTEIN"/>
    <property type="match status" value="1"/>
</dbReference>
<dbReference type="SUPFAM" id="SSF55811">
    <property type="entry name" value="Nudix"/>
    <property type="match status" value="1"/>
</dbReference>